<feature type="domain" description="DAGKc" evidence="1">
    <location>
        <begin position="1"/>
        <end position="135"/>
    </location>
</feature>
<gene>
    <name evidence="2" type="ORF">EXM22_03525</name>
</gene>
<evidence type="ECO:0000313" key="2">
    <source>
        <dbReference type="EMBL" id="QEN07099.1"/>
    </source>
</evidence>
<organism evidence="2 3">
    <name type="scientific">Oceanispirochaeta crateris</name>
    <dbReference type="NCBI Taxonomy" id="2518645"/>
    <lineage>
        <taxon>Bacteria</taxon>
        <taxon>Pseudomonadati</taxon>
        <taxon>Spirochaetota</taxon>
        <taxon>Spirochaetia</taxon>
        <taxon>Spirochaetales</taxon>
        <taxon>Spirochaetaceae</taxon>
        <taxon>Oceanispirochaeta</taxon>
    </lineage>
</organism>
<dbReference type="OrthoDB" id="142078at2"/>
<dbReference type="KEGG" id="ock:EXM22_03525"/>
<accession>A0A5C1QIX2</accession>
<dbReference type="AlphaFoldDB" id="A0A5C1QIX2"/>
<dbReference type="Gene3D" id="2.60.200.40">
    <property type="match status" value="1"/>
</dbReference>
<dbReference type="InterPro" id="IPR050187">
    <property type="entry name" value="Lipid_Phosphate_FormReg"/>
</dbReference>
<keyword evidence="3" id="KW-1185">Reference proteome</keyword>
<keyword evidence="2" id="KW-0808">Transferase</keyword>
<dbReference type="InterPro" id="IPR017438">
    <property type="entry name" value="ATP-NAD_kinase_N"/>
</dbReference>
<dbReference type="Pfam" id="PF00781">
    <property type="entry name" value="DAGK_cat"/>
    <property type="match status" value="1"/>
</dbReference>
<protein>
    <submittedName>
        <fullName evidence="2">Sphingosine kinase</fullName>
    </submittedName>
</protein>
<reference evidence="2 3" key="1">
    <citation type="submission" date="2019-02" db="EMBL/GenBank/DDBJ databases">
        <title>Complete Genome Sequence and Methylome Analysis of free living Spirochaetas.</title>
        <authorList>
            <person name="Fomenkov A."/>
            <person name="Dubinina G."/>
            <person name="Leshcheva N."/>
            <person name="Mikheeva N."/>
            <person name="Grabovich M."/>
            <person name="Vincze T."/>
            <person name="Roberts R.J."/>
        </authorList>
    </citation>
    <scope>NUCLEOTIDE SEQUENCE [LARGE SCALE GENOMIC DNA]</scope>
    <source>
        <strain evidence="2 3">K2</strain>
    </source>
</reference>
<name>A0A5C1QIX2_9SPIO</name>
<dbReference type="GO" id="GO:0016301">
    <property type="term" value="F:kinase activity"/>
    <property type="evidence" value="ECO:0007669"/>
    <property type="project" value="UniProtKB-KW"/>
</dbReference>
<dbReference type="PROSITE" id="PS50146">
    <property type="entry name" value="DAGK"/>
    <property type="match status" value="1"/>
</dbReference>
<dbReference type="Gene3D" id="3.40.50.10330">
    <property type="entry name" value="Probable inorganic polyphosphate/atp-NAD kinase, domain 1"/>
    <property type="match status" value="1"/>
</dbReference>
<dbReference type="EMBL" id="CP036150">
    <property type="protein sequence ID" value="QEN07099.1"/>
    <property type="molecule type" value="Genomic_DNA"/>
</dbReference>
<evidence type="ECO:0000259" key="1">
    <source>
        <dbReference type="PROSITE" id="PS50146"/>
    </source>
</evidence>
<dbReference type="InterPro" id="IPR001206">
    <property type="entry name" value="Diacylglycerol_kinase_cat_dom"/>
</dbReference>
<sequence>MDRKFHLIINPGRYPGFSKKLKRLMRYIEGGTIKESTSRDHFKELIIEFIKSRDSYLLIWGGDGTANLVLNILMKEADEGRRNQIAVGFLRGGSGNGIQDSYEVPKILAKQVKTYLKSMDRNLIQKVDLLKVSYSGKTIYGQLFGTGLDARILQARNLNRRTGGDKAPRPGFLPYLLPAIRIVWKETRLLSETQTLNMKNGRFAFRGTRTNAEFPFERYTVKTRASLIELGVRPYFGWYYKICPDVVCNDGLFDVYLFNMTSPLAIPFQLFYLWNGQYDRINSWNAKRGLPLIEHYKIKEMHLQPLKERVFHIDGELKRTDGPVNIEVASQALQFLVPVSFYEKFHPIHRESD</sequence>
<dbReference type="PANTHER" id="PTHR12358:SF54">
    <property type="entry name" value="SPHINGOSINE KINASE RELATED PROTEIN"/>
    <property type="match status" value="1"/>
</dbReference>
<dbReference type="PANTHER" id="PTHR12358">
    <property type="entry name" value="SPHINGOSINE KINASE"/>
    <property type="match status" value="1"/>
</dbReference>
<dbReference type="Proteomes" id="UP000324209">
    <property type="component" value="Chromosome"/>
</dbReference>
<evidence type="ECO:0000313" key="3">
    <source>
        <dbReference type="Proteomes" id="UP000324209"/>
    </source>
</evidence>
<dbReference type="SUPFAM" id="SSF111331">
    <property type="entry name" value="NAD kinase/diacylglycerol kinase-like"/>
    <property type="match status" value="1"/>
</dbReference>
<keyword evidence="2" id="KW-0418">Kinase</keyword>
<dbReference type="RefSeq" id="WP_149485181.1">
    <property type="nucleotide sequence ID" value="NZ_CP036150.1"/>
</dbReference>
<dbReference type="InterPro" id="IPR016064">
    <property type="entry name" value="NAD/diacylglycerol_kinase_sf"/>
</dbReference>
<proteinExistence type="predicted"/>